<evidence type="ECO:0000259" key="2">
    <source>
        <dbReference type="PROSITE" id="PS50209"/>
    </source>
</evidence>
<proteinExistence type="predicted"/>
<dbReference type="Proteomes" id="UP000007879">
    <property type="component" value="Unassembled WGS sequence"/>
</dbReference>
<dbReference type="AlphaFoldDB" id="A0A1X7UHT7"/>
<reference evidence="3" key="2">
    <citation type="submission" date="2017-05" db="UniProtKB">
        <authorList>
            <consortium name="EnsemblMetazoa"/>
        </authorList>
    </citation>
    <scope>IDENTIFICATION</scope>
</reference>
<dbReference type="SMART" id="SM00382">
    <property type="entry name" value="AAA"/>
    <property type="match status" value="1"/>
</dbReference>
<dbReference type="InterPro" id="IPR001315">
    <property type="entry name" value="CARD"/>
</dbReference>
<dbReference type="Gene3D" id="3.40.50.300">
    <property type="entry name" value="P-loop containing nucleotide triphosphate hydrolases"/>
    <property type="match status" value="1"/>
</dbReference>
<organism evidence="3">
    <name type="scientific">Amphimedon queenslandica</name>
    <name type="common">Sponge</name>
    <dbReference type="NCBI Taxonomy" id="400682"/>
    <lineage>
        <taxon>Eukaryota</taxon>
        <taxon>Metazoa</taxon>
        <taxon>Porifera</taxon>
        <taxon>Demospongiae</taxon>
        <taxon>Heteroscleromorpha</taxon>
        <taxon>Haplosclerida</taxon>
        <taxon>Niphatidae</taxon>
        <taxon>Amphimedon</taxon>
    </lineage>
</organism>
<dbReference type="SUPFAM" id="SSF52540">
    <property type="entry name" value="P-loop containing nucleoside triphosphate hydrolases"/>
    <property type="match status" value="1"/>
</dbReference>
<dbReference type="InterPro" id="IPR027417">
    <property type="entry name" value="P-loop_NTPase"/>
</dbReference>
<dbReference type="GO" id="GO:0043531">
    <property type="term" value="F:ADP binding"/>
    <property type="evidence" value="ECO:0007669"/>
    <property type="project" value="InterPro"/>
</dbReference>
<dbReference type="InterPro" id="IPR011029">
    <property type="entry name" value="DEATH-like_dom_sf"/>
</dbReference>
<reference evidence="4" key="1">
    <citation type="journal article" date="2010" name="Nature">
        <title>The Amphimedon queenslandica genome and the evolution of animal complexity.</title>
        <authorList>
            <person name="Srivastava M."/>
            <person name="Simakov O."/>
            <person name="Chapman J."/>
            <person name="Fahey B."/>
            <person name="Gauthier M.E."/>
            <person name="Mitros T."/>
            <person name="Richards G.S."/>
            <person name="Conaco C."/>
            <person name="Dacre M."/>
            <person name="Hellsten U."/>
            <person name="Larroux C."/>
            <person name="Putnam N.H."/>
            <person name="Stanke M."/>
            <person name="Adamska M."/>
            <person name="Darling A."/>
            <person name="Degnan S.M."/>
            <person name="Oakley T.H."/>
            <person name="Plachetzki D.C."/>
            <person name="Zhai Y."/>
            <person name="Adamski M."/>
            <person name="Calcino A."/>
            <person name="Cummins S.F."/>
            <person name="Goodstein D.M."/>
            <person name="Harris C."/>
            <person name="Jackson D.J."/>
            <person name="Leys S.P."/>
            <person name="Shu S."/>
            <person name="Woodcroft B.J."/>
            <person name="Vervoort M."/>
            <person name="Kosik K.S."/>
            <person name="Manning G."/>
            <person name="Degnan B.M."/>
            <person name="Rokhsar D.S."/>
        </authorList>
    </citation>
    <scope>NUCLEOTIDE SEQUENCE [LARGE SCALE GENOMIC DNA]</scope>
</reference>
<dbReference type="InterPro" id="IPR011990">
    <property type="entry name" value="TPR-like_helical_dom_sf"/>
</dbReference>
<dbReference type="PRINTS" id="PR00364">
    <property type="entry name" value="DISEASERSIST"/>
</dbReference>
<keyword evidence="4" id="KW-1185">Reference proteome</keyword>
<evidence type="ECO:0000313" key="3">
    <source>
        <dbReference type="EnsemblMetazoa" id="Aqu2.1.27337_001"/>
    </source>
</evidence>
<keyword evidence="1" id="KW-0472">Membrane</keyword>
<name>A0A1X7UHT7_AMPQE</name>
<dbReference type="EnsemblMetazoa" id="XM_019998488.1">
    <property type="protein sequence ID" value="XP_019854047.1"/>
    <property type="gene ID" value="LOC109583247"/>
</dbReference>
<dbReference type="Gene3D" id="1.10.533.10">
    <property type="entry name" value="Death Domain, Fas"/>
    <property type="match status" value="1"/>
</dbReference>
<dbReference type="Gene3D" id="1.25.40.10">
    <property type="entry name" value="Tetratricopeptide repeat domain"/>
    <property type="match status" value="1"/>
</dbReference>
<dbReference type="OrthoDB" id="100767at2759"/>
<keyword evidence="1" id="KW-1133">Transmembrane helix</keyword>
<dbReference type="PROSITE" id="PS50209">
    <property type="entry name" value="CARD"/>
    <property type="match status" value="1"/>
</dbReference>
<dbReference type="InterPro" id="IPR044974">
    <property type="entry name" value="Disease_R_plants"/>
</dbReference>
<dbReference type="GO" id="GO:0042981">
    <property type="term" value="P:regulation of apoptotic process"/>
    <property type="evidence" value="ECO:0007669"/>
    <property type="project" value="InterPro"/>
</dbReference>
<dbReference type="PANTHER" id="PTHR23155">
    <property type="entry name" value="DISEASE RESISTANCE PROTEIN RP"/>
    <property type="match status" value="1"/>
</dbReference>
<dbReference type="EnsemblMetazoa" id="Aqu2.1.27337_001">
    <property type="protein sequence ID" value="Aqu2.1.27337_001"/>
    <property type="gene ID" value="Aqu2.1.27337"/>
</dbReference>
<feature type="domain" description="CARD" evidence="2">
    <location>
        <begin position="20"/>
        <end position="81"/>
    </location>
</feature>
<evidence type="ECO:0000313" key="4">
    <source>
        <dbReference type="Proteomes" id="UP000007879"/>
    </source>
</evidence>
<dbReference type="GO" id="GO:0098542">
    <property type="term" value="P:defense response to other organism"/>
    <property type="evidence" value="ECO:0007669"/>
    <property type="project" value="TreeGrafter"/>
</dbReference>
<gene>
    <name evidence="3" type="primary">109583247</name>
</gene>
<dbReference type="InterPro" id="IPR003593">
    <property type="entry name" value="AAA+_ATPase"/>
</dbReference>
<dbReference type="Pfam" id="PF00619">
    <property type="entry name" value="CARD"/>
    <property type="match status" value="1"/>
</dbReference>
<feature type="transmembrane region" description="Helical" evidence="1">
    <location>
        <begin position="120"/>
        <end position="143"/>
    </location>
</feature>
<protein>
    <recommendedName>
        <fullName evidence="2">CARD domain-containing protein</fullName>
    </recommendedName>
</protein>
<evidence type="ECO:0000256" key="1">
    <source>
        <dbReference type="SAM" id="Phobius"/>
    </source>
</evidence>
<accession>A0A1X7UHT7</accession>
<dbReference type="InParanoid" id="A0A1X7UHT7"/>
<dbReference type="KEGG" id="aqu:109583247"/>
<dbReference type="SUPFAM" id="SSF47986">
    <property type="entry name" value="DEATH domain"/>
    <property type="match status" value="1"/>
</dbReference>
<dbReference type="PANTHER" id="PTHR23155:SF1205">
    <property type="entry name" value="DISEASE RESISTANCE PROTEIN RPM1"/>
    <property type="match status" value="1"/>
</dbReference>
<sequence>MQETCPIFVQKKVIKSCSGDLHRYLDITAVLPHLYAKELLSDEEFDVLSSNYLTRQYKINALIKGLPLKGSTFLDDFLQCLHKSTDGTGHKELFNKIMYASYKASVYEKIRGYIKKVCRCFCIIILLIVLLIFTLFCALILFLNIGRLSYFGTQQEDLKMPPLSDLPKYYSTKLPKEQIYFVGRNIELKELTMHLDFNKSNTRIIGIFGGPGIGKSTLAIKAGHKVSKINVTVEYFDLSEVLYIPHLLHKILGGTTNSTQHSVMIEELKCLAAESTVPKLLIFDGCDNFFDNNQKGVIQKVFDILIKFSSQIKIIFTSKHMATFLSHFKSITLEELSVKHATELLKKLNSKLTEKDAETIADAVGNIPLALQIVGALLETNTISPEAIITGIATNPLNILSPETLPEFHQVQTSLQVSYNNLNDEYIQRCARFLANFPGSFRQDAAISVLTYMANETYFYVEVFSILEIYHNWLPSPLKCLETLVNRSLLKYHSNSNRYSFHKLVKMFLMTIQFEQKIVNQFKSGFAKYFAEYWNSFHISAHKGQYDPKIIAALDLERHNFEFMEEILPEFGSDMSYVSQYTESAELYASYSDSLMDYFNHVKKSKTANAVVKVDKKIDLLMDRRQKIAMLLDLHSKVVIADKGPQRYVELFVEMIIQVSIVEDYLGKAKEALEYLKSRKPRIKTLHKNYGTQVEKSVEKYFNQVQKFSLEVGDIDTLMEALQVKTGLSWPIEKCSEIRCGNFKKGRAYFGAQNYKKAVKHYETYINLNKNIPEHEYLYVIVMLYYCHHFNGDQQKATDIAKLLDEKATKDRLWDLIVDEKNYKKVEIIYLFYGKVRPGTPEHSLLSLKLEAHHHPVIKFTYVK</sequence>
<dbReference type="CDD" id="cd01671">
    <property type="entry name" value="CARD"/>
    <property type="match status" value="1"/>
</dbReference>
<keyword evidence="1" id="KW-0812">Transmembrane</keyword>